<evidence type="ECO:0000313" key="2">
    <source>
        <dbReference type="Proteomes" id="UP001293254"/>
    </source>
</evidence>
<gene>
    <name evidence="1" type="ORF">Salat_1614500</name>
</gene>
<name>A0AAE1Y5N5_9LAMI</name>
<dbReference type="AlphaFoldDB" id="A0AAE1Y5N5"/>
<accession>A0AAE1Y5N5</accession>
<keyword evidence="2" id="KW-1185">Reference proteome</keyword>
<reference evidence="1" key="1">
    <citation type="submission" date="2020-06" db="EMBL/GenBank/DDBJ databases">
        <authorList>
            <person name="Li T."/>
            <person name="Hu X."/>
            <person name="Zhang T."/>
            <person name="Song X."/>
            <person name="Zhang H."/>
            <person name="Dai N."/>
            <person name="Sheng W."/>
            <person name="Hou X."/>
            <person name="Wei L."/>
        </authorList>
    </citation>
    <scope>NUCLEOTIDE SEQUENCE</scope>
    <source>
        <strain evidence="1">3651</strain>
        <tissue evidence="1">Leaf</tissue>
    </source>
</reference>
<reference evidence="1" key="2">
    <citation type="journal article" date="2024" name="Plant">
        <title>Genomic evolution and insights into agronomic trait innovations of Sesamum species.</title>
        <authorList>
            <person name="Miao H."/>
            <person name="Wang L."/>
            <person name="Qu L."/>
            <person name="Liu H."/>
            <person name="Sun Y."/>
            <person name="Le M."/>
            <person name="Wang Q."/>
            <person name="Wei S."/>
            <person name="Zheng Y."/>
            <person name="Lin W."/>
            <person name="Duan Y."/>
            <person name="Cao H."/>
            <person name="Xiong S."/>
            <person name="Wang X."/>
            <person name="Wei L."/>
            <person name="Li C."/>
            <person name="Ma Q."/>
            <person name="Ju M."/>
            <person name="Zhao R."/>
            <person name="Li G."/>
            <person name="Mu C."/>
            <person name="Tian Q."/>
            <person name="Mei H."/>
            <person name="Zhang T."/>
            <person name="Gao T."/>
            <person name="Zhang H."/>
        </authorList>
    </citation>
    <scope>NUCLEOTIDE SEQUENCE</scope>
    <source>
        <strain evidence="1">3651</strain>
    </source>
</reference>
<evidence type="ECO:0000313" key="1">
    <source>
        <dbReference type="EMBL" id="KAK4424211.1"/>
    </source>
</evidence>
<comment type="caution">
    <text evidence="1">The sequence shown here is derived from an EMBL/GenBank/DDBJ whole genome shotgun (WGS) entry which is preliminary data.</text>
</comment>
<protein>
    <submittedName>
        <fullName evidence="1">Uncharacterized protein</fullName>
    </submittedName>
</protein>
<proteinExistence type="predicted"/>
<dbReference type="Proteomes" id="UP001293254">
    <property type="component" value="Unassembled WGS sequence"/>
</dbReference>
<dbReference type="EMBL" id="JACGWO010000006">
    <property type="protein sequence ID" value="KAK4424211.1"/>
    <property type="molecule type" value="Genomic_DNA"/>
</dbReference>
<organism evidence="1 2">
    <name type="scientific">Sesamum alatum</name>
    <dbReference type="NCBI Taxonomy" id="300844"/>
    <lineage>
        <taxon>Eukaryota</taxon>
        <taxon>Viridiplantae</taxon>
        <taxon>Streptophyta</taxon>
        <taxon>Embryophyta</taxon>
        <taxon>Tracheophyta</taxon>
        <taxon>Spermatophyta</taxon>
        <taxon>Magnoliopsida</taxon>
        <taxon>eudicotyledons</taxon>
        <taxon>Gunneridae</taxon>
        <taxon>Pentapetalae</taxon>
        <taxon>asterids</taxon>
        <taxon>lamiids</taxon>
        <taxon>Lamiales</taxon>
        <taxon>Pedaliaceae</taxon>
        <taxon>Sesamum</taxon>
    </lineage>
</organism>
<sequence length="206" mass="22167">MSIGCCGLLSITTLFRFVHRAQQMTKHLAISRPSSCSAARSIQLCGSCSVADIMVHGRFSFVGKALCTARHTSIRIFGGTRLFHTCFQCCLCQDGWRGARGCNKWVRSWLVVVLGWCALHVSGVAGRWRGVFGWCGGDGVFWVCRRREEGVMILGEGLTAKVKVGSGSGCGSGKGLGRVKFMWGLGLGWCICVSDWADSDCGSGKG</sequence>